<dbReference type="AlphaFoldDB" id="A0A0E9UAL2"/>
<organism evidence="2">
    <name type="scientific">Anguilla anguilla</name>
    <name type="common">European freshwater eel</name>
    <name type="synonym">Muraena anguilla</name>
    <dbReference type="NCBI Taxonomy" id="7936"/>
    <lineage>
        <taxon>Eukaryota</taxon>
        <taxon>Metazoa</taxon>
        <taxon>Chordata</taxon>
        <taxon>Craniata</taxon>
        <taxon>Vertebrata</taxon>
        <taxon>Euteleostomi</taxon>
        <taxon>Actinopterygii</taxon>
        <taxon>Neopterygii</taxon>
        <taxon>Teleostei</taxon>
        <taxon>Anguilliformes</taxon>
        <taxon>Anguillidae</taxon>
        <taxon>Anguilla</taxon>
    </lineage>
</organism>
<sequence>MLMLHVSIIGALFMITVALCMLYVSCRF</sequence>
<reference evidence="2" key="2">
    <citation type="journal article" date="2015" name="Fish Shellfish Immunol.">
        <title>Early steps in the European eel (Anguilla anguilla)-Vibrio vulnificus interaction in the gills: Role of the RtxA13 toxin.</title>
        <authorList>
            <person name="Callol A."/>
            <person name="Pajuelo D."/>
            <person name="Ebbesson L."/>
            <person name="Teles M."/>
            <person name="MacKenzie S."/>
            <person name="Amaro C."/>
        </authorList>
    </citation>
    <scope>NUCLEOTIDE SEQUENCE</scope>
</reference>
<accession>A0A0E9UAL2</accession>
<feature type="transmembrane region" description="Helical" evidence="1">
    <location>
        <begin position="6"/>
        <end position="24"/>
    </location>
</feature>
<evidence type="ECO:0000313" key="2">
    <source>
        <dbReference type="EMBL" id="JAH62871.1"/>
    </source>
</evidence>
<name>A0A0E9UAL2_ANGAN</name>
<keyword evidence="1" id="KW-0812">Transmembrane</keyword>
<keyword evidence="1" id="KW-0472">Membrane</keyword>
<proteinExistence type="predicted"/>
<dbReference type="EMBL" id="GBXM01045706">
    <property type="protein sequence ID" value="JAH62871.1"/>
    <property type="molecule type" value="Transcribed_RNA"/>
</dbReference>
<evidence type="ECO:0000256" key="1">
    <source>
        <dbReference type="SAM" id="Phobius"/>
    </source>
</evidence>
<keyword evidence="1" id="KW-1133">Transmembrane helix</keyword>
<reference evidence="2" key="1">
    <citation type="submission" date="2014-11" db="EMBL/GenBank/DDBJ databases">
        <authorList>
            <person name="Amaro Gonzalez C."/>
        </authorList>
    </citation>
    <scope>NUCLEOTIDE SEQUENCE</scope>
</reference>
<protein>
    <submittedName>
        <fullName evidence="2">Uncharacterized protein</fullName>
    </submittedName>
</protein>